<sequence>MEEDSSVITSLPEKLEGFLISYSVGWFTFQMNTNKKWNVSKYAWWDYSKSKWIVPVELGTTSAKLTLILKGTRLLLINKNTAIESLDLIHKTKQANVFVKNGCMVLVAKCGESYRKFKVLFQTIKDAEDCAHCVQIYIKTVVEKRVQDIGTNNQQPTNSYGRSRSTFLQGGGQTLPEILEQIMSNAKPSLPAADSISEDYPLESAVRLCILEPGFPKLVQKVEFIINKSYK</sequence>
<dbReference type="AlphaFoldDB" id="A0A8S9WWP3"/>
<dbReference type="PANTHER" id="PTHR34921:SF1">
    <property type="entry name" value="MEIOTIC RECOMBINATION PROTEIN REC114"/>
    <property type="match status" value="1"/>
</dbReference>
<reference evidence="1" key="1">
    <citation type="journal article" date="2021" name="Mol. Ecol. Resour.">
        <title>Apolygus lucorum genome provides insights into omnivorousness and mesophyll feeding.</title>
        <authorList>
            <person name="Liu Y."/>
            <person name="Liu H."/>
            <person name="Wang H."/>
            <person name="Huang T."/>
            <person name="Liu B."/>
            <person name="Yang B."/>
            <person name="Yin L."/>
            <person name="Li B."/>
            <person name="Zhang Y."/>
            <person name="Zhang S."/>
            <person name="Jiang F."/>
            <person name="Zhang X."/>
            <person name="Ren Y."/>
            <person name="Wang B."/>
            <person name="Wang S."/>
            <person name="Lu Y."/>
            <person name="Wu K."/>
            <person name="Fan W."/>
            <person name="Wang G."/>
        </authorList>
    </citation>
    <scope>NUCLEOTIDE SEQUENCE</scope>
    <source>
        <strain evidence="1">12Hb</strain>
    </source>
</reference>
<dbReference type="EMBL" id="WIXP02000014">
    <property type="protein sequence ID" value="KAF6199745.1"/>
    <property type="molecule type" value="Genomic_DNA"/>
</dbReference>
<keyword evidence="2" id="KW-1185">Reference proteome</keyword>
<evidence type="ECO:0000313" key="2">
    <source>
        <dbReference type="Proteomes" id="UP000466442"/>
    </source>
</evidence>
<gene>
    <name evidence="1" type="ORF">GE061_006043</name>
</gene>
<organism evidence="1 2">
    <name type="scientific">Apolygus lucorum</name>
    <name type="common">Small green plant bug</name>
    <name type="synonym">Lygocoris lucorum</name>
    <dbReference type="NCBI Taxonomy" id="248454"/>
    <lineage>
        <taxon>Eukaryota</taxon>
        <taxon>Metazoa</taxon>
        <taxon>Ecdysozoa</taxon>
        <taxon>Arthropoda</taxon>
        <taxon>Hexapoda</taxon>
        <taxon>Insecta</taxon>
        <taxon>Pterygota</taxon>
        <taxon>Neoptera</taxon>
        <taxon>Paraneoptera</taxon>
        <taxon>Hemiptera</taxon>
        <taxon>Heteroptera</taxon>
        <taxon>Panheteroptera</taxon>
        <taxon>Cimicomorpha</taxon>
        <taxon>Miridae</taxon>
        <taxon>Mirini</taxon>
        <taxon>Apolygus</taxon>
    </lineage>
</organism>
<protein>
    <submittedName>
        <fullName evidence="1">Uncharacterized protein</fullName>
    </submittedName>
</protein>
<dbReference type="Proteomes" id="UP000466442">
    <property type="component" value="Unassembled WGS sequence"/>
</dbReference>
<dbReference type="OrthoDB" id="6479200at2759"/>
<evidence type="ECO:0000313" key="1">
    <source>
        <dbReference type="EMBL" id="KAF6199745.1"/>
    </source>
</evidence>
<name>A0A8S9WWP3_APOLU</name>
<proteinExistence type="predicted"/>
<dbReference type="PANTHER" id="PTHR34921">
    <property type="entry name" value="MEIOTIC RECOMBINATION PROTEIN REC114"/>
    <property type="match status" value="1"/>
</dbReference>
<comment type="caution">
    <text evidence="1">The sequence shown here is derived from an EMBL/GenBank/DDBJ whole genome shotgun (WGS) entry which is preliminary data.</text>
</comment>
<accession>A0A8S9WWP3</accession>
<dbReference type="InterPro" id="IPR029168">
    <property type="entry name" value="REC114L"/>
</dbReference>